<dbReference type="GO" id="GO:0048024">
    <property type="term" value="P:regulation of mRNA splicing, via spliceosome"/>
    <property type="evidence" value="ECO:0007669"/>
    <property type="project" value="TreeGrafter"/>
</dbReference>
<evidence type="ECO:0000313" key="2">
    <source>
        <dbReference type="EMBL" id="KAK5174680.1"/>
    </source>
</evidence>
<dbReference type="PANTHER" id="PTHR46528:SF1">
    <property type="entry name" value="PROTEIN SON"/>
    <property type="match status" value="1"/>
</dbReference>
<dbReference type="SUPFAM" id="SSF57850">
    <property type="entry name" value="RING/U-box"/>
    <property type="match status" value="1"/>
</dbReference>
<feature type="compositionally biased region" description="Basic and acidic residues" evidence="1">
    <location>
        <begin position="460"/>
        <end position="471"/>
    </location>
</feature>
<dbReference type="AlphaFoldDB" id="A0AAV9PLZ7"/>
<feature type="compositionally biased region" description="Basic residues" evidence="1">
    <location>
        <begin position="760"/>
        <end position="772"/>
    </location>
</feature>
<feature type="compositionally biased region" description="Low complexity" evidence="1">
    <location>
        <begin position="408"/>
        <end position="417"/>
    </location>
</feature>
<sequence length="997" mass="111587">MALLDAASYDLGVSLKMEEVPIKLRCATCNKLAVNAFKLPCCDQTVCERCSKIIPETCPICTHAPVEKNDCKPNKSLRLTIKAFIKNLEQKQPKESAPSETPQPGGHGTLAEETQDEPQVETTVANDTNGEDTAQPAERTTATPTARHEDGDEEADDDDDIVITTERPEDDREQHEYEEEQQQAGGEEHGEAGYSEGYDQSHMHGEQQNFNSVQSDNQNMQGFNNMDFNNMSGFNPMMGGMQNGMGSMPNFGMMPNMMGKSAPLAPREFYKGKPRLRRPPPRKGMMDPSMMFGGGFGDMSMMNMGMGGNFGGMAGGFGGGGMGMGGGNGPPGFFPGNGGYNQQSNFHGNHMHQNFHNNRGYGGNRPYGRGRGFDRGRGWNDGFAGRGRGRGGWQNQPFGQHQGPGYMNQNQQYHQQQHPPPRPQQRSQVQDAQHDKMPTAPSNDRRRSPSYEPMFGATEKITRDDTNDHTGAENGDETNPTGPTTQDNPAEGMTWERRRKMRTEGAWQRLGGDIGFGECFGAEDLLDDSEDDETNDRDAGVVGATDGGEGDVGGQEGEFAAGDDGMRGEELGGEDGGAMQAEGGYEDQEYQQDMGYEPRSGRGNGAYGYVATAVAGEAAAPAEVAPPINAPTGPKAMRAGLPNSGYYSHRPQQQPKPVTTAPLSTTSSGIKTSTPRADLDRERSRSYSRSRHESRRESTRARDDDYYDDDEDYRREKDRERRKRKERERERKYEDDGDRRGSSRKDRGRSESPVDDYSSRRHRDKHERRSSHSYRDRSSDRHRRRHRSRSRDEDMSGSMNGRSDDKDYESRHKSKSDRRHRNESDFGYDGTRDKDKSSRRSSKYDYDESKERSSKHSRSSKDKESHRSDRKGSKPLPSEDDDIGFRIKGTRSAAIRAPVLDTAMPPPSSRERKHDRRSSGATHKPTPQTPSTPTNDPYAEERERRQRERVDRESLLRRGSEQSLGKRMSREEKEEGGRKKPKRKIVAKYEDEIGYAR</sequence>
<feature type="compositionally biased region" description="Acidic residues" evidence="1">
    <location>
        <begin position="526"/>
        <end position="535"/>
    </location>
</feature>
<feature type="compositionally biased region" description="Gly residues" evidence="1">
    <location>
        <begin position="545"/>
        <end position="556"/>
    </location>
</feature>
<feature type="compositionally biased region" description="Basic and acidic residues" evidence="1">
    <location>
        <begin position="968"/>
        <end position="978"/>
    </location>
</feature>
<protein>
    <recommendedName>
        <fullName evidence="4">RING-type domain-containing protein</fullName>
    </recommendedName>
</protein>
<evidence type="ECO:0000313" key="3">
    <source>
        <dbReference type="Proteomes" id="UP001337655"/>
    </source>
</evidence>
<reference evidence="2 3" key="1">
    <citation type="submission" date="2023-08" db="EMBL/GenBank/DDBJ databases">
        <title>Black Yeasts Isolated from many extreme environments.</title>
        <authorList>
            <person name="Coleine C."/>
            <person name="Stajich J.E."/>
            <person name="Selbmann L."/>
        </authorList>
    </citation>
    <scope>NUCLEOTIDE SEQUENCE [LARGE SCALE GENOMIC DNA]</scope>
    <source>
        <strain evidence="2 3">CCFEE 5935</strain>
    </source>
</reference>
<proteinExistence type="predicted"/>
<evidence type="ECO:0000256" key="1">
    <source>
        <dbReference type="SAM" id="MobiDB-lite"/>
    </source>
</evidence>
<dbReference type="GeneID" id="89923109"/>
<feature type="compositionally biased region" description="Polar residues" evidence="1">
    <location>
        <begin position="120"/>
        <end position="132"/>
    </location>
</feature>
<dbReference type="InterPro" id="IPR013083">
    <property type="entry name" value="Znf_RING/FYVE/PHD"/>
</dbReference>
<feature type="compositionally biased region" description="Basic and acidic residues" evidence="1">
    <location>
        <begin position="166"/>
        <end position="175"/>
    </location>
</feature>
<feature type="region of interest" description="Disordered" evidence="1">
    <location>
        <begin position="89"/>
        <end position="203"/>
    </location>
</feature>
<feature type="compositionally biased region" description="Basic and acidic residues" evidence="1">
    <location>
        <begin position="939"/>
        <end position="960"/>
    </location>
</feature>
<feature type="compositionally biased region" description="Basic and acidic residues" evidence="1">
    <location>
        <begin position="727"/>
        <end position="752"/>
    </location>
</feature>
<comment type="caution">
    <text evidence="2">The sequence shown here is derived from an EMBL/GenBank/DDBJ whole genome shotgun (WGS) entry which is preliminary data.</text>
</comment>
<organism evidence="2 3">
    <name type="scientific">Saxophila tyrrhenica</name>
    <dbReference type="NCBI Taxonomy" id="1690608"/>
    <lineage>
        <taxon>Eukaryota</taxon>
        <taxon>Fungi</taxon>
        <taxon>Dikarya</taxon>
        <taxon>Ascomycota</taxon>
        <taxon>Pezizomycotina</taxon>
        <taxon>Dothideomycetes</taxon>
        <taxon>Dothideomycetidae</taxon>
        <taxon>Mycosphaerellales</taxon>
        <taxon>Extremaceae</taxon>
        <taxon>Saxophila</taxon>
    </lineage>
</organism>
<feature type="compositionally biased region" description="Basic and acidic residues" evidence="1">
    <location>
        <begin position="820"/>
        <end position="872"/>
    </location>
</feature>
<feature type="compositionally biased region" description="Basic and acidic residues" evidence="1">
    <location>
        <begin position="802"/>
        <end position="811"/>
    </location>
</feature>
<feature type="region of interest" description="Disordered" evidence="1">
    <location>
        <begin position="354"/>
        <end position="497"/>
    </location>
</feature>
<feature type="region of interest" description="Disordered" evidence="1">
    <location>
        <begin position="526"/>
        <end position="581"/>
    </location>
</feature>
<gene>
    <name evidence="2" type="ORF">LTR77_001762</name>
</gene>
<dbReference type="GO" id="GO:0003723">
    <property type="term" value="F:RNA binding"/>
    <property type="evidence" value="ECO:0007669"/>
    <property type="project" value="InterPro"/>
</dbReference>
<feature type="compositionally biased region" description="Low complexity" evidence="1">
    <location>
        <begin position="133"/>
        <end position="145"/>
    </location>
</feature>
<feature type="compositionally biased region" description="Polar residues" evidence="1">
    <location>
        <begin position="919"/>
        <end position="935"/>
    </location>
</feature>
<dbReference type="PANTHER" id="PTHR46528">
    <property type="entry name" value="PROTEIN SON"/>
    <property type="match status" value="1"/>
</dbReference>
<feature type="compositionally biased region" description="Polar residues" evidence="1">
    <location>
        <begin position="650"/>
        <end position="675"/>
    </location>
</feature>
<feature type="compositionally biased region" description="Basic and acidic residues" evidence="1">
    <location>
        <begin position="432"/>
        <end position="449"/>
    </location>
</feature>
<dbReference type="GO" id="GO:0051726">
    <property type="term" value="P:regulation of cell cycle"/>
    <property type="evidence" value="ECO:0007669"/>
    <property type="project" value="InterPro"/>
</dbReference>
<dbReference type="InterPro" id="IPR032922">
    <property type="entry name" value="SON"/>
</dbReference>
<feature type="compositionally biased region" description="Basic residues" evidence="1">
    <location>
        <begin position="780"/>
        <end position="789"/>
    </location>
</feature>
<evidence type="ECO:0008006" key="4">
    <source>
        <dbReference type="Google" id="ProtNLM"/>
    </source>
</evidence>
<keyword evidence="3" id="KW-1185">Reference proteome</keyword>
<feature type="compositionally biased region" description="Polar residues" evidence="1">
    <location>
        <begin position="477"/>
        <end position="488"/>
    </location>
</feature>
<dbReference type="Gene3D" id="3.30.40.10">
    <property type="entry name" value="Zinc/RING finger domain, C3HC4 (zinc finger)"/>
    <property type="match status" value="1"/>
</dbReference>
<name>A0AAV9PLZ7_9PEZI</name>
<dbReference type="RefSeq" id="XP_064663349.1">
    <property type="nucleotide sequence ID" value="XM_064799022.1"/>
</dbReference>
<accession>A0AAV9PLZ7</accession>
<dbReference type="Proteomes" id="UP001337655">
    <property type="component" value="Unassembled WGS sequence"/>
</dbReference>
<feature type="compositionally biased region" description="Basic and acidic residues" evidence="1">
    <location>
        <begin position="677"/>
        <end position="704"/>
    </location>
</feature>
<feature type="region of interest" description="Disordered" evidence="1">
    <location>
        <begin position="624"/>
        <end position="997"/>
    </location>
</feature>
<dbReference type="EMBL" id="JAVRRT010000002">
    <property type="protein sequence ID" value="KAK5174680.1"/>
    <property type="molecule type" value="Genomic_DNA"/>
</dbReference>
<feature type="compositionally biased region" description="Acidic residues" evidence="1">
    <location>
        <begin position="151"/>
        <end position="161"/>
    </location>
</feature>